<dbReference type="InterPro" id="IPR029058">
    <property type="entry name" value="AB_hydrolase_fold"/>
</dbReference>
<name>A0AAD5YIU5_9APHY</name>
<gene>
    <name evidence="2" type="ORF">NLI96_g5636</name>
</gene>
<dbReference type="EMBL" id="JANAWD010000189">
    <property type="protein sequence ID" value="KAJ3484447.1"/>
    <property type="molecule type" value="Genomic_DNA"/>
</dbReference>
<evidence type="ECO:0000256" key="1">
    <source>
        <dbReference type="SAM" id="MobiDB-lite"/>
    </source>
</evidence>
<dbReference type="AlphaFoldDB" id="A0AAD5YIU5"/>
<dbReference type="Gene3D" id="3.40.50.1820">
    <property type="entry name" value="alpha/beta hydrolase"/>
    <property type="match status" value="1"/>
</dbReference>
<evidence type="ECO:0000313" key="2">
    <source>
        <dbReference type="EMBL" id="KAJ3484447.1"/>
    </source>
</evidence>
<accession>A0AAD5YIU5</accession>
<feature type="compositionally biased region" description="Basic and acidic residues" evidence="1">
    <location>
        <begin position="334"/>
        <end position="347"/>
    </location>
</feature>
<dbReference type="PANTHER" id="PTHR43433">
    <property type="entry name" value="HYDROLASE, ALPHA/BETA FOLD FAMILY PROTEIN"/>
    <property type="match status" value="1"/>
</dbReference>
<protein>
    <submittedName>
        <fullName evidence="2">Uncharacterized protein</fullName>
    </submittedName>
</protein>
<sequence>MPYFDIVTKDDYASIWYMTNTPYWNVGSFDPNRPTIVMLPPLHLDSTWLFPQLDDPRLHMNYNIIAFDTRLTGQSRCRFSGRYDFWVQAADIAHAFHHLQLPPAHIFASEVHSYAALRLAALWPHLCLSLTLCNVPAQCEPKSSLDQTDELCQLWSYAEDLETFEYGNKVLLEQNAGPRTPMTPSELASVNVPVLILQADQNHMYPLANAEVLRDSLVGVPGGARLFSVKSSSGFVTIMSSSIVNQVFSKFLLTQPHARSDLNTTKQSLRDAMEPALSRLASFKVDSSILTRDPHSPLSFSCTPLEQAQAQEAKTAAYAKGQRKAFSPLGADGRPLRKFSERKDHWLDGGPDGYSYADAKLKTIPEEHQHGSGKRRPKTGSGRPGTTDHRPEQQWDIVEELDSPTEPTSATSPSILGRNRRGVIGTDQNIVKSSMGKVVSAHAGIPLPRILR</sequence>
<feature type="region of interest" description="Disordered" evidence="1">
    <location>
        <begin position="326"/>
        <end position="351"/>
    </location>
</feature>
<dbReference type="Proteomes" id="UP001212997">
    <property type="component" value="Unassembled WGS sequence"/>
</dbReference>
<dbReference type="SUPFAM" id="SSF53474">
    <property type="entry name" value="alpha/beta-Hydrolases"/>
    <property type="match status" value="1"/>
</dbReference>
<keyword evidence="3" id="KW-1185">Reference proteome</keyword>
<feature type="compositionally biased region" description="Low complexity" evidence="1">
    <location>
        <begin position="404"/>
        <end position="414"/>
    </location>
</feature>
<comment type="caution">
    <text evidence="2">The sequence shown here is derived from an EMBL/GenBank/DDBJ whole genome shotgun (WGS) entry which is preliminary data.</text>
</comment>
<organism evidence="2 3">
    <name type="scientific">Meripilus lineatus</name>
    <dbReference type="NCBI Taxonomy" id="2056292"/>
    <lineage>
        <taxon>Eukaryota</taxon>
        <taxon>Fungi</taxon>
        <taxon>Dikarya</taxon>
        <taxon>Basidiomycota</taxon>
        <taxon>Agaricomycotina</taxon>
        <taxon>Agaricomycetes</taxon>
        <taxon>Polyporales</taxon>
        <taxon>Meripilaceae</taxon>
        <taxon>Meripilus</taxon>
    </lineage>
</organism>
<reference evidence="2" key="1">
    <citation type="submission" date="2022-07" db="EMBL/GenBank/DDBJ databases">
        <title>Genome Sequence of Physisporinus lineatus.</title>
        <authorList>
            <person name="Buettner E."/>
        </authorList>
    </citation>
    <scope>NUCLEOTIDE SEQUENCE</scope>
    <source>
        <strain evidence="2">VT162</strain>
    </source>
</reference>
<dbReference type="InterPro" id="IPR050471">
    <property type="entry name" value="AB_hydrolase"/>
</dbReference>
<dbReference type="PANTHER" id="PTHR43433:SF5">
    <property type="entry name" value="AB HYDROLASE-1 DOMAIN-CONTAINING PROTEIN"/>
    <property type="match status" value="1"/>
</dbReference>
<evidence type="ECO:0000313" key="3">
    <source>
        <dbReference type="Proteomes" id="UP001212997"/>
    </source>
</evidence>
<feature type="region of interest" description="Disordered" evidence="1">
    <location>
        <begin position="364"/>
        <end position="421"/>
    </location>
</feature>
<proteinExistence type="predicted"/>